<evidence type="ECO:0000256" key="1">
    <source>
        <dbReference type="SAM" id="Phobius"/>
    </source>
</evidence>
<keyword evidence="3" id="KW-1185">Reference proteome</keyword>
<dbReference type="Proteomes" id="UP000243426">
    <property type="component" value="Chromosome I"/>
</dbReference>
<organism evidence="2 3">
    <name type="scientific">Halopseudomonas litoralis</name>
    <dbReference type="NCBI Taxonomy" id="797277"/>
    <lineage>
        <taxon>Bacteria</taxon>
        <taxon>Pseudomonadati</taxon>
        <taxon>Pseudomonadota</taxon>
        <taxon>Gammaproteobacteria</taxon>
        <taxon>Pseudomonadales</taxon>
        <taxon>Pseudomonadaceae</taxon>
        <taxon>Halopseudomonas</taxon>
    </lineage>
</organism>
<protein>
    <submittedName>
        <fullName evidence="2">Uncharacterized protein</fullName>
    </submittedName>
</protein>
<reference evidence="3" key="1">
    <citation type="submission" date="2016-10" db="EMBL/GenBank/DDBJ databases">
        <authorList>
            <person name="Varghese N."/>
            <person name="Submissions S."/>
        </authorList>
    </citation>
    <scope>NUCLEOTIDE SEQUENCE [LARGE SCALE GENOMIC DNA]</scope>
    <source>
        <strain evidence="3">2SM5</strain>
    </source>
</reference>
<keyword evidence="1" id="KW-0472">Membrane</keyword>
<accession>A0A1H1XDF3</accession>
<sequence length="110" mass="12398">MFLMLAALLVTAYTKMNVILKHLSNCRSVQVRAPTFGMGPVGRLLLLSEVIGILRNADYYLKHGNADPNDLKNFPPNLKRLLFLQYNIVLLLLIAMFILFGAGCYLGWIE</sequence>
<evidence type="ECO:0000313" key="3">
    <source>
        <dbReference type="Proteomes" id="UP000243426"/>
    </source>
</evidence>
<keyword evidence="1" id="KW-1133">Transmembrane helix</keyword>
<proteinExistence type="predicted"/>
<keyword evidence="1" id="KW-0812">Transmembrane</keyword>
<dbReference type="EMBL" id="LT629748">
    <property type="protein sequence ID" value="SDT06689.1"/>
    <property type="molecule type" value="Genomic_DNA"/>
</dbReference>
<gene>
    <name evidence="2" type="ORF">SAMN05216198_3568</name>
</gene>
<evidence type="ECO:0000313" key="2">
    <source>
        <dbReference type="EMBL" id="SDT06689.1"/>
    </source>
</evidence>
<dbReference type="STRING" id="797277.SAMN05216198_3568"/>
<feature type="transmembrane region" description="Helical" evidence="1">
    <location>
        <begin position="83"/>
        <end position="108"/>
    </location>
</feature>
<dbReference type="AlphaFoldDB" id="A0A1H1XDF3"/>
<name>A0A1H1XDF3_9GAMM</name>